<dbReference type="InterPro" id="IPR043502">
    <property type="entry name" value="DNA/RNA_pol_sf"/>
</dbReference>
<dbReference type="EMBL" id="BSXT01000837">
    <property type="protein sequence ID" value="GMF34896.1"/>
    <property type="molecule type" value="Genomic_DNA"/>
</dbReference>
<dbReference type="InterPro" id="IPR041577">
    <property type="entry name" value="RT_RNaseH_2"/>
</dbReference>
<dbReference type="PANTHER" id="PTHR33064">
    <property type="entry name" value="POL PROTEIN"/>
    <property type="match status" value="1"/>
</dbReference>
<evidence type="ECO:0000313" key="2">
    <source>
        <dbReference type="EMBL" id="GMF34896.1"/>
    </source>
</evidence>
<comment type="caution">
    <text evidence="2">The sequence shown here is derived from an EMBL/GenBank/DDBJ whole genome shotgun (WGS) entry which is preliminary data.</text>
</comment>
<gene>
    <name evidence="2" type="ORF">Pfra01_000909500</name>
</gene>
<dbReference type="InterPro" id="IPR051320">
    <property type="entry name" value="Viral_Replic_Matur_Polypro"/>
</dbReference>
<keyword evidence="3" id="KW-1185">Reference proteome</keyword>
<name>A0A9W7CKF5_9STRA</name>
<sequence>MSYPMNAGEPQQFLCSKTWMRDSIVDYARLARPMQGTLDKAMTQTSRGTKHAAAGIPIARTEQECAAYDSVKQALTDAATLAFPELDAEVVLLLDASDMGWSVLVTQVPNWKSDAGIQDQQHELLICRGGNFTGAPKNWSVIEKEDYPIIMACDNLSYLLLRPGGFHMCYNHRNLIHVFASGHEVKKHIRVKRLGWSMKLMKFRYTI</sequence>
<organism evidence="2 3">
    <name type="scientific">Phytophthora fragariaefolia</name>
    <dbReference type="NCBI Taxonomy" id="1490495"/>
    <lineage>
        <taxon>Eukaryota</taxon>
        <taxon>Sar</taxon>
        <taxon>Stramenopiles</taxon>
        <taxon>Oomycota</taxon>
        <taxon>Peronosporomycetes</taxon>
        <taxon>Peronosporales</taxon>
        <taxon>Peronosporaceae</taxon>
        <taxon>Phytophthora</taxon>
    </lineage>
</organism>
<dbReference type="Gene3D" id="3.30.70.270">
    <property type="match status" value="1"/>
</dbReference>
<evidence type="ECO:0000259" key="1">
    <source>
        <dbReference type="Pfam" id="PF17919"/>
    </source>
</evidence>
<dbReference type="InterPro" id="IPR043128">
    <property type="entry name" value="Rev_trsase/Diguanyl_cyclase"/>
</dbReference>
<feature type="domain" description="Reverse transcriptase/retrotransposon-derived protein RNase H-like" evidence="1">
    <location>
        <begin position="61"/>
        <end position="161"/>
    </location>
</feature>
<evidence type="ECO:0000313" key="3">
    <source>
        <dbReference type="Proteomes" id="UP001165121"/>
    </source>
</evidence>
<dbReference type="Pfam" id="PF17919">
    <property type="entry name" value="RT_RNaseH_2"/>
    <property type="match status" value="1"/>
</dbReference>
<proteinExistence type="predicted"/>
<accession>A0A9W7CKF5</accession>
<reference evidence="2" key="1">
    <citation type="submission" date="2023-04" db="EMBL/GenBank/DDBJ databases">
        <title>Phytophthora fragariaefolia NBRC 109709.</title>
        <authorList>
            <person name="Ichikawa N."/>
            <person name="Sato H."/>
            <person name="Tonouchi N."/>
        </authorList>
    </citation>
    <scope>NUCLEOTIDE SEQUENCE</scope>
    <source>
        <strain evidence="2">NBRC 109709</strain>
    </source>
</reference>
<dbReference type="PANTHER" id="PTHR33064:SF37">
    <property type="entry name" value="RIBONUCLEASE H"/>
    <property type="match status" value="1"/>
</dbReference>
<dbReference type="SUPFAM" id="SSF56672">
    <property type="entry name" value="DNA/RNA polymerases"/>
    <property type="match status" value="1"/>
</dbReference>
<dbReference type="Proteomes" id="UP001165121">
    <property type="component" value="Unassembled WGS sequence"/>
</dbReference>
<dbReference type="AlphaFoldDB" id="A0A9W7CKF5"/>
<dbReference type="OrthoDB" id="104731at2759"/>
<protein>
    <submittedName>
        <fullName evidence="2">Unnamed protein product</fullName>
    </submittedName>
</protein>